<dbReference type="KEGG" id="pgin:FRZ67_10325"/>
<reference evidence="2 3" key="1">
    <citation type="journal article" date="2016" name="Int. J. Syst. Evol. Microbiol.">
        <title>Panacibacter ginsenosidivorans gen. nov., sp. nov., with ginsenoside converting activity isolated from soil of a ginseng field.</title>
        <authorList>
            <person name="Siddiqi M.Z."/>
            <person name="Muhammad Shafi S."/>
            <person name="Choi K.D."/>
            <person name="Im W.T."/>
        </authorList>
    </citation>
    <scope>NUCLEOTIDE SEQUENCE [LARGE SCALE GENOMIC DNA]</scope>
    <source>
        <strain evidence="2 3">Gsoil1550</strain>
    </source>
</reference>
<dbReference type="OrthoDB" id="621906at2"/>
<dbReference type="EMBL" id="CP042435">
    <property type="protein sequence ID" value="QEC67668.1"/>
    <property type="molecule type" value="Genomic_DNA"/>
</dbReference>
<keyword evidence="3" id="KW-1185">Reference proteome</keyword>
<dbReference type="PROSITE" id="PS51257">
    <property type="entry name" value="PROKAR_LIPOPROTEIN"/>
    <property type="match status" value="1"/>
</dbReference>
<protein>
    <submittedName>
        <fullName evidence="2">Uncharacterized protein</fullName>
    </submittedName>
</protein>
<feature type="transmembrane region" description="Helical" evidence="1">
    <location>
        <begin position="157"/>
        <end position="178"/>
    </location>
</feature>
<proteinExistence type="predicted"/>
<keyword evidence="1" id="KW-1133">Transmembrane helix</keyword>
<gene>
    <name evidence="2" type="ORF">FRZ67_10325</name>
</gene>
<evidence type="ECO:0000256" key="1">
    <source>
        <dbReference type="SAM" id="Phobius"/>
    </source>
</evidence>
<sequence length="555" mass="61865">MRKTYLLRVAYFCFFAATLTFITSCQSFYKVSKTPVATAHTDSLVTANPQRYFVLRSGTSPGKAYHMSNMVVSPDKRSITCMLDSLEPEHQLHLKNGRGGNMRYKINKPEKAVLDEIHLYIANDDAIVAGSNYTLALDKVQKIEVLEKNKGKTTTSWVLGSIGYTVGAIVVVAVIIAATKSSCPFVSAYDGNEMSLQGEIYGGAIYPQLCRNDFIKLKMAPAKTNTLQLQISNELKEKQFTDLAELMVVTHDKDVTVMTDEQGNLYSISNPQIPVAATASGRDVLPLLLYQKDDQTYNFNDTALNNGSNNLQLTFTKPSSAANAKLVLRLKNSYWLDLAYGKMTEGFGSYYPSFIKQQYKKPVEDLKRWTNAQQIPLSISVQTPQGWQKQQQLTTFGPVATREIVVPIDLTGINSKTVTLELSSGFMFWEIDYAAVDFSAETPLLVTRLLPIKATDETGSNVMPALEKEDNAFLEQPVPGNAAIIEYAYTPLKDTAKTQTFILHAKGYYEHVRDYKNKPDIAFLEQFKKPGALSTYSLNLYKEAMQADLQAMANK</sequence>
<evidence type="ECO:0000313" key="2">
    <source>
        <dbReference type="EMBL" id="QEC67668.1"/>
    </source>
</evidence>
<name>A0A5B8VBJ2_9BACT</name>
<accession>A0A5B8VBJ2</accession>
<dbReference type="Proteomes" id="UP000321533">
    <property type="component" value="Chromosome"/>
</dbReference>
<dbReference type="AlphaFoldDB" id="A0A5B8VBJ2"/>
<dbReference type="RefSeq" id="WP_147189475.1">
    <property type="nucleotide sequence ID" value="NZ_CP042435.1"/>
</dbReference>
<keyword evidence="1" id="KW-0812">Transmembrane</keyword>
<feature type="transmembrane region" description="Helical" evidence="1">
    <location>
        <begin position="6"/>
        <end position="25"/>
    </location>
</feature>
<organism evidence="2 3">
    <name type="scientific">Panacibacter ginsenosidivorans</name>
    <dbReference type="NCBI Taxonomy" id="1813871"/>
    <lineage>
        <taxon>Bacteria</taxon>
        <taxon>Pseudomonadati</taxon>
        <taxon>Bacteroidota</taxon>
        <taxon>Chitinophagia</taxon>
        <taxon>Chitinophagales</taxon>
        <taxon>Chitinophagaceae</taxon>
        <taxon>Panacibacter</taxon>
    </lineage>
</organism>
<evidence type="ECO:0000313" key="3">
    <source>
        <dbReference type="Proteomes" id="UP000321533"/>
    </source>
</evidence>
<keyword evidence="1" id="KW-0472">Membrane</keyword>